<dbReference type="Gene3D" id="3.90.320.10">
    <property type="match status" value="1"/>
</dbReference>
<dbReference type="InterPro" id="IPR011335">
    <property type="entry name" value="Restrct_endonuc-II-like"/>
</dbReference>
<dbReference type="EC" id="3.1.11.5" evidence="1"/>
<gene>
    <name evidence="1" type="ORF">JCM19239_7393</name>
</gene>
<dbReference type="EMBL" id="BBMS01000083">
    <property type="protein sequence ID" value="GAL30083.1"/>
    <property type="molecule type" value="Genomic_DNA"/>
</dbReference>
<dbReference type="InterPro" id="IPR011604">
    <property type="entry name" value="PDDEXK-like_dom_sf"/>
</dbReference>
<evidence type="ECO:0000313" key="1">
    <source>
        <dbReference type="EMBL" id="GAL30083.1"/>
    </source>
</evidence>
<keyword evidence="2" id="KW-1185">Reference proteome</keyword>
<proteinExistence type="predicted"/>
<evidence type="ECO:0000313" key="2">
    <source>
        <dbReference type="Proteomes" id="UP000029223"/>
    </source>
</evidence>
<sequence length="103" mass="11476">MFEEIEFTEPAGSEGNSQIIAELLEKEQYDPEWLPVLIELVDQVMNTALDGDALFLRDKGIDKRLVEMEFLLPIDVLDAPSSTESSKGMIACQQELMSLASTP</sequence>
<accession>A0ABQ0JMU6</accession>
<dbReference type="Proteomes" id="UP000029223">
    <property type="component" value="Unassembled WGS sequence"/>
</dbReference>
<reference evidence="2" key="1">
    <citation type="submission" date="2014-09" db="EMBL/GenBank/DDBJ databases">
        <title>Vibrio variabilis JCM 19239. (C206) whole genome shotgun sequence.</title>
        <authorList>
            <person name="Sawabe T."/>
            <person name="Meirelles P."/>
            <person name="Nakanishi M."/>
            <person name="Sayaka M."/>
            <person name="Hattori M."/>
            <person name="Ohkuma M."/>
        </authorList>
    </citation>
    <scope>NUCLEOTIDE SEQUENCE [LARGE SCALE GENOMIC DNA]</scope>
    <source>
        <strain evidence="2">JCM 19239</strain>
    </source>
</reference>
<comment type="caution">
    <text evidence="1">The sequence shown here is derived from an EMBL/GenBank/DDBJ whole genome shotgun (WGS) entry which is preliminary data.</text>
</comment>
<organism evidence="1 2">
    <name type="scientific">Vibrio variabilis</name>
    <dbReference type="NCBI Taxonomy" id="990271"/>
    <lineage>
        <taxon>Bacteria</taxon>
        <taxon>Pseudomonadati</taxon>
        <taxon>Pseudomonadota</taxon>
        <taxon>Gammaproteobacteria</taxon>
        <taxon>Vibrionales</taxon>
        <taxon>Vibrionaceae</taxon>
        <taxon>Vibrio</taxon>
    </lineage>
</organism>
<dbReference type="SUPFAM" id="SSF52980">
    <property type="entry name" value="Restriction endonuclease-like"/>
    <property type="match status" value="1"/>
</dbReference>
<name>A0ABQ0JMU6_9VIBR</name>
<protein>
    <submittedName>
        <fullName evidence="1">Exodeoxyribonuclease V beta chain</fullName>
        <ecNumber evidence="1">3.1.11.5</ecNumber>
    </submittedName>
</protein>
<dbReference type="GO" id="GO:0008854">
    <property type="term" value="F:exodeoxyribonuclease V activity"/>
    <property type="evidence" value="ECO:0007669"/>
    <property type="project" value="UniProtKB-EC"/>
</dbReference>
<reference evidence="2" key="2">
    <citation type="submission" date="2014-09" db="EMBL/GenBank/DDBJ databases">
        <authorList>
            <consortium name="NBRP consortium"/>
            <person name="Sawabe T."/>
            <person name="Meirelles P."/>
            <person name="Nakanishi M."/>
            <person name="Sayaka M."/>
            <person name="Hattori M."/>
            <person name="Ohkuma M."/>
        </authorList>
    </citation>
    <scope>NUCLEOTIDE SEQUENCE [LARGE SCALE GENOMIC DNA]</scope>
    <source>
        <strain evidence="2">JCM 19239</strain>
    </source>
</reference>
<keyword evidence="1" id="KW-0378">Hydrolase</keyword>